<dbReference type="EC" id="1.1.1.133" evidence="3 6"/>
<evidence type="ECO:0000313" key="8">
    <source>
        <dbReference type="EMBL" id="GAD02742.1"/>
    </source>
</evidence>
<protein>
    <recommendedName>
        <fullName evidence="4 6">dTDP-4-dehydrorhamnose reductase</fullName>
        <ecNumber evidence="3 6">1.1.1.133</ecNumber>
    </recommendedName>
</protein>
<keyword evidence="6 8" id="KW-0560">Oxidoreductase</keyword>
<dbReference type="Gene3D" id="3.40.50.720">
    <property type="entry name" value="NAD(P)-binding Rossmann-like Domain"/>
    <property type="match status" value="1"/>
</dbReference>
<dbReference type="GO" id="GO:0005829">
    <property type="term" value="C:cytosol"/>
    <property type="evidence" value="ECO:0007669"/>
    <property type="project" value="TreeGrafter"/>
</dbReference>
<comment type="caution">
    <text evidence="8">The sequence shown here is derived from an EMBL/GenBank/DDBJ whole genome shotgun (WGS) entry which is preliminary data.</text>
</comment>
<organism evidence="8 9">
    <name type="scientific">Agarivorans albus MKT 106</name>
    <dbReference type="NCBI Taxonomy" id="1331007"/>
    <lineage>
        <taxon>Bacteria</taxon>
        <taxon>Pseudomonadati</taxon>
        <taxon>Pseudomonadota</taxon>
        <taxon>Gammaproteobacteria</taxon>
        <taxon>Alteromonadales</taxon>
        <taxon>Alteromonadaceae</taxon>
        <taxon>Agarivorans</taxon>
    </lineage>
</organism>
<dbReference type="UniPathway" id="UPA00281"/>
<dbReference type="UniPathway" id="UPA00124"/>
<dbReference type="PANTHER" id="PTHR10491:SF4">
    <property type="entry name" value="METHIONINE ADENOSYLTRANSFERASE 2 SUBUNIT BETA"/>
    <property type="match status" value="1"/>
</dbReference>
<dbReference type="InterPro" id="IPR029903">
    <property type="entry name" value="RmlD-like-bd"/>
</dbReference>
<evidence type="ECO:0000313" key="9">
    <source>
        <dbReference type="Proteomes" id="UP000014461"/>
    </source>
</evidence>
<gene>
    <name evidence="8" type="ORF">AALB_2822</name>
</gene>
<dbReference type="RefSeq" id="WP_016402509.1">
    <property type="nucleotide sequence ID" value="NZ_BARX01000019.1"/>
</dbReference>
<evidence type="ECO:0000256" key="5">
    <source>
        <dbReference type="ARBA" id="ARBA00048200"/>
    </source>
</evidence>
<name>R9PMY6_AGAAL</name>
<dbReference type="GO" id="GO:0019305">
    <property type="term" value="P:dTDP-rhamnose biosynthetic process"/>
    <property type="evidence" value="ECO:0007669"/>
    <property type="project" value="UniProtKB-UniPathway"/>
</dbReference>
<dbReference type="NCBIfam" id="TIGR01214">
    <property type="entry name" value="rmlD"/>
    <property type="match status" value="1"/>
</dbReference>
<comment type="catalytic activity">
    <reaction evidence="5 6">
        <text>dTDP-beta-L-rhamnose + NADP(+) = dTDP-4-dehydro-beta-L-rhamnose + NADPH + H(+)</text>
        <dbReference type="Rhea" id="RHEA:21796"/>
        <dbReference type="ChEBI" id="CHEBI:15378"/>
        <dbReference type="ChEBI" id="CHEBI:57510"/>
        <dbReference type="ChEBI" id="CHEBI:57783"/>
        <dbReference type="ChEBI" id="CHEBI:58349"/>
        <dbReference type="ChEBI" id="CHEBI:62830"/>
        <dbReference type="EC" id="1.1.1.133"/>
    </reaction>
</comment>
<dbReference type="AlphaFoldDB" id="R9PMY6"/>
<feature type="domain" description="RmlD-like substrate binding" evidence="7">
    <location>
        <begin position="1"/>
        <end position="290"/>
    </location>
</feature>
<comment type="pathway">
    <text evidence="1 6">Carbohydrate biosynthesis; dTDP-L-rhamnose biosynthesis.</text>
</comment>
<dbReference type="CDD" id="cd05254">
    <property type="entry name" value="dTDP_HR_like_SDR_e"/>
    <property type="match status" value="1"/>
</dbReference>
<comment type="similarity">
    <text evidence="2 6">Belongs to the dTDP-4-dehydrorhamnose reductase family.</text>
</comment>
<proteinExistence type="inferred from homology"/>
<evidence type="ECO:0000256" key="3">
    <source>
        <dbReference type="ARBA" id="ARBA00012929"/>
    </source>
</evidence>
<evidence type="ECO:0000256" key="4">
    <source>
        <dbReference type="ARBA" id="ARBA00017099"/>
    </source>
</evidence>
<evidence type="ECO:0000256" key="6">
    <source>
        <dbReference type="RuleBase" id="RU364082"/>
    </source>
</evidence>
<keyword evidence="6" id="KW-0521">NADP</keyword>
<reference evidence="8" key="1">
    <citation type="journal article" date="2013" name="Genome Announc.">
        <title>Draft Genome Sequence of Agarivorans albus Strain MKT 106T, an Agarolytic Marine Bacterium.</title>
        <authorList>
            <person name="Yasuike M."/>
            <person name="Nakamura Y."/>
            <person name="Kai W."/>
            <person name="Fujiwara A."/>
            <person name="Fukui Y."/>
            <person name="Satomi M."/>
            <person name="Sano M."/>
        </authorList>
    </citation>
    <scope>NUCLEOTIDE SEQUENCE [LARGE SCALE GENOMIC DNA]</scope>
</reference>
<dbReference type="SUPFAM" id="SSF51735">
    <property type="entry name" value="NAD(P)-binding Rossmann-fold domains"/>
    <property type="match status" value="1"/>
</dbReference>
<dbReference type="OrthoDB" id="9803892at2"/>
<accession>R9PMY6</accession>
<evidence type="ECO:0000259" key="7">
    <source>
        <dbReference type="Pfam" id="PF04321"/>
    </source>
</evidence>
<evidence type="ECO:0000256" key="2">
    <source>
        <dbReference type="ARBA" id="ARBA00010944"/>
    </source>
</evidence>
<dbReference type="PANTHER" id="PTHR10491">
    <property type="entry name" value="DTDP-4-DEHYDRORHAMNOSE REDUCTASE"/>
    <property type="match status" value="1"/>
</dbReference>
<keyword evidence="9" id="KW-1185">Reference proteome</keyword>
<dbReference type="GO" id="GO:0009243">
    <property type="term" value="P:O antigen biosynthetic process"/>
    <property type="evidence" value="ECO:0007669"/>
    <property type="project" value="UniProtKB-UniPathway"/>
</dbReference>
<sequence length="291" mass="31112">MKIMLTGANGQLGSCLQDLAANSDVFSIIATDYQELDVTNEQAVSEFVGNAQPDIIVNAAAHTAVDKAQTEIELATAINAKGPEYLANAAREVGIPTIHVSTDYVFDGTASTPYLPTHPAKPLGVYGETKWQGEEAVRNALAEHIIIRTAWVFSEYGNNFVKTMLRLGGEREALGVIADQYGCPTYAGDLAAAILHCCAQIKGGKTAWGSYHHCGDLPTSWHGFTRAILAEGLAQGKLANAAKLNAIKTEDYPLPAPRPAYSVMDCGSMFDAWGVGASDWRRALSRVVAKL</sequence>
<dbReference type="Pfam" id="PF04321">
    <property type="entry name" value="RmlD_sub_bind"/>
    <property type="match status" value="1"/>
</dbReference>
<dbReference type="FunFam" id="3.40.50.720:FF:000159">
    <property type="entry name" value="dTDP-4-dehydrorhamnose reductase"/>
    <property type="match status" value="1"/>
</dbReference>
<comment type="cofactor">
    <cofactor evidence="6">
        <name>Mg(2+)</name>
        <dbReference type="ChEBI" id="CHEBI:18420"/>
    </cofactor>
    <text evidence="6">Binds 1 Mg(2+) ion per monomer.</text>
</comment>
<dbReference type="STRING" id="1331007.AALB_2822"/>
<dbReference type="InterPro" id="IPR005913">
    <property type="entry name" value="dTDP_dehydrorham_reduct"/>
</dbReference>
<dbReference type="Proteomes" id="UP000014461">
    <property type="component" value="Unassembled WGS sequence"/>
</dbReference>
<evidence type="ECO:0000256" key="1">
    <source>
        <dbReference type="ARBA" id="ARBA00004781"/>
    </source>
</evidence>
<dbReference type="EMBL" id="BARX01000019">
    <property type="protein sequence ID" value="GAD02742.1"/>
    <property type="molecule type" value="Genomic_DNA"/>
</dbReference>
<dbReference type="GO" id="GO:0008831">
    <property type="term" value="F:dTDP-4-dehydrorhamnose reductase activity"/>
    <property type="evidence" value="ECO:0007669"/>
    <property type="project" value="UniProtKB-EC"/>
</dbReference>
<comment type="function">
    <text evidence="6">Catalyzes the reduction of dTDP-6-deoxy-L-lyxo-4-hexulose to yield dTDP-L-rhamnose.</text>
</comment>
<dbReference type="Gene3D" id="3.90.25.10">
    <property type="entry name" value="UDP-galactose 4-epimerase, domain 1"/>
    <property type="match status" value="1"/>
</dbReference>
<dbReference type="InterPro" id="IPR036291">
    <property type="entry name" value="NAD(P)-bd_dom_sf"/>
</dbReference>